<evidence type="ECO:0000313" key="7">
    <source>
        <dbReference type="EMBL" id="GIU67694.1"/>
    </source>
</evidence>
<keyword evidence="8" id="KW-1185">Reference proteome</keyword>
<reference evidence="7" key="1">
    <citation type="submission" date="2021-05" db="EMBL/GenBank/DDBJ databases">
        <authorList>
            <person name="Tanabe Y."/>
        </authorList>
    </citation>
    <scope>NUCLEOTIDE SEQUENCE</scope>
    <source>
        <strain evidence="7">BOTRYCO-1</strain>
    </source>
</reference>
<evidence type="ECO:0000256" key="2">
    <source>
        <dbReference type="ARBA" id="ARBA00022692"/>
    </source>
</evidence>
<evidence type="ECO:0000259" key="6">
    <source>
        <dbReference type="Pfam" id="PF04932"/>
    </source>
</evidence>
<feature type="transmembrane region" description="Helical" evidence="5">
    <location>
        <begin position="340"/>
        <end position="366"/>
    </location>
</feature>
<evidence type="ECO:0000256" key="4">
    <source>
        <dbReference type="ARBA" id="ARBA00023136"/>
    </source>
</evidence>
<evidence type="ECO:0000256" key="5">
    <source>
        <dbReference type="SAM" id="Phobius"/>
    </source>
</evidence>
<feature type="transmembrane region" description="Helical" evidence="5">
    <location>
        <begin position="246"/>
        <end position="268"/>
    </location>
</feature>
<comment type="subcellular location">
    <subcellularLocation>
        <location evidence="1">Membrane</location>
        <topology evidence="1">Multi-pass membrane protein</topology>
    </subcellularLocation>
</comment>
<feature type="transmembrane region" description="Helical" evidence="5">
    <location>
        <begin position="111"/>
        <end position="129"/>
    </location>
</feature>
<dbReference type="EMBL" id="BPFZ01000012">
    <property type="protein sequence ID" value="GIU67694.1"/>
    <property type="molecule type" value="Genomic_DNA"/>
</dbReference>
<gene>
    <name evidence="7" type="ORF">PsB1_1848</name>
</gene>
<feature type="transmembrane region" description="Helical" evidence="5">
    <location>
        <begin position="24"/>
        <end position="57"/>
    </location>
</feature>
<evidence type="ECO:0000256" key="3">
    <source>
        <dbReference type="ARBA" id="ARBA00022989"/>
    </source>
</evidence>
<feature type="transmembrane region" description="Helical" evidence="5">
    <location>
        <begin position="78"/>
        <end position="99"/>
    </location>
</feature>
<accession>A0ABQ4PX77</accession>
<evidence type="ECO:0000256" key="1">
    <source>
        <dbReference type="ARBA" id="ARBA00004141"/>
    </source>
</evidence>
<dbReference type="Pfam" id="PF04932">
    <property type="entry name" value="Wzy_C"/>
    <property type="match status" value="1"/>
</dbReference>
<feature type="transmembrane region" description="Helical" evidence="5">
    <location>
        <begin position="372"/>
        <end position="391"/>
    </location>
</feature>
<keyword evidence="3 5" id="KW-1133">Transmembrane helix</keyword>
<keyword evidence="4 5" id="KW-0472">Membrane</keyword>
<name>A0ABQ4PX77_9PROT</name>
<sequence>MSEVSFELTQIPPQAGPLDPRTKIAGAFGIGFGFFAGTGVSGLAMGLCIIGIWGLIYGLSSPDRSLAKALVATLKARTALWLVFGLFVLWVMLSALWSPAKILAGETVRRLAVLTVLAPPAIWVVHSCLGSDRGIAQRGIIAGIFFSFILLTFDANNHYAMNQIASPGKLLWSIYGDMGRAASATLALSWVGYACLHQQFAPRSARILFIVLALYLSTQFTINLNALGLFFGTLAALFALRFPKSAIGLVSGVSAVVIAAAPLIYPLIAKMAFTLFPGNQMPTSYGRRAQMWEAAGQLIAQKPLTGWGLGASSLFDRPVPYNGSSWPMLQLHPHSAPLHIWLETGGIGAFLATMMVLLAGGVAMSVFGRHRIATAALVGGLTFLALTWGISHAAWREWVWTSFAALLAFSFTLRTPDYEGLP</sequence>
<feature type="domain" description="O-antigen ligase-related" evidence="6">
    <location>
        <begin position="209"/>
        <end position="351"/>
    </location>
</feature>
<evidence type="ECO:0000313" key="8">
    <source>
        <dbReference type="Proteomes" id="UP001161064"/>
    </source>
</evidence>
<dbReference type="InterPro" id="IPR007016">
    <property type="entry name" value="O-antigen_ligase-rel_domated"/>
</dbReference>
<feature type="transmembrane region" description="Helical" evidence="5">
    <location>
        <begin position="141"/>
        <end position="159"/>
    </location>
</feature>
<protein>
    <recommendedName>
        <fullName evidence="6">O-antigen ligase-related domain-containing protein</fullName>
    </recommendedName>
</protein>
<dbReference type="RefSeq" id="WP_284360677.1">
    <property type="nucleotide sequence ID" value="NZ_BPFZ01000012.1"/>
</dbReference>
<dbReference type="Proteomes" id="UP001161064">
    <property type="component" value="Unassembled WGS sequence"/>
</dbReference>
<comment type="caution">
    <text evidence="7">The sequence shown here is derived from an EMBL/GenBank/DDBJ whole genome shotgun (WGS) entry which is preliminary data.</text>
</comment>
<keyword evidence="2 5" id="KW-0812">Transmembrane</keyword>
<organism evidence="7 8">
    <name type="scientific">Candidatus Phycosocius spiralis</name>
    <dbReference type="NCBI Taxonomy" id="2815099"/>
    <lineage>
        <taxon>Bacteria</taxon>
        <taxon>Pseudomonadati</taxon>
        <taxon>Pseudomonadota</taxon>
        <taxon>Alphaproteobacteria</taxon>
        <taxon>Caulobacterales</taxon>
        <taxon>Caulobacterales incertae sedis</taxon>
        <taxon>Candidatus Phycosocius</taxon>
    </lineage>
</organism>
<reference evidence="7" key="2">
    <citation type="journal article" date="2023" name="ISME Commun">
        <title>Characterization of a bloom-associated alphaproteobacterial lineage, 'Candidatus Phycosocius': insights into freshwater algal-bacterial interactions.</title>
        <authorList>
            <person name="Tanabe Y."/>
            <person name="Yamaguchi H."/>
            <person name="Yoshida M."/>
            <person name="Kai A."/>
            <person name="Okazaki Y."/>
        </authorList>
    </citation>
    <scope>NUCLEOTIDE SEQUENCE</scope>
    <source>
        <strain evidence="7">BOTRYCO-1</strain>
    </source>
</reference>
<proteinExistence type="predicted"/>
<feature type="transmembrane region" description="Helical" evidence="5">
    <location>
        <begin position="208"/>
        <end position="240"/>
    </location>
</feature>